<dbReference type="PROSITE" id="PS51012">
    <property type="entry name" value="ABC_TM2"/>
    <property type="match status" value="1"/>
</dbReference>
<evidence type="ECO:0000259" key="9">
    <source>
        <dbReference type="PROSITE" id="PS51012"/>
    </source>
</evidence>
<feature type="transmembrane region" description="Helical" evidence="8">
    <location>
        <begin position="230"/>
        <end position="259"/>
    </location>
</feature>
<keyword evidence="7 8" id="KW-0472">Membrane</keyword>
<evidence type="ECO:0000256" key="2">
    <source>
        <dbReference type="ARBA" id="ARBA00007783"/>
    </source>
</evidence>
<evidence type="ECO:0000256" key="1">
    <source>
        <dbReference type="ARBA" id="ARBA00004651"/>
    </source>
</evidence>
<evidence type="ECO:0000256" key="3">
    <source>
        <dbReference type="ARBA" id="ARBA00022448"/>
    </source>
</evidence>
<comment type="caution">
    <text evidence="10">The sequence shown here is derived from an EMBL/GenBank/DDBJ whole genome shotgun (WGS) entry which is preliminary data.</text>
</comment>
<feature type="domain" description="ABC transmembrane type-2" evidence="9">
    <location>
        <begin position="153"/>
        <end position="377"/>
    </location>
</feature>
<dbReference type="PANTHER" id="PTHR30294:SF38">
    <property type="entry name" value="TRANSPORT PERMEASE PROTEIN"/>
    <property type="match status" value="1"/>
</dbReference>
<evidence type="ECO:0000256" key="4">
    <source>
        <dbReference type="ARBA" id="ARBA00022475"/>
    </source>
</evidence>
<protein>
    <submittedName>
        <fullName evidence="10">ABC-2 type transport system permease protein</fullName>
    </submittedName>
</protein>
<keyword evidence="6 8" id="KW-1133">Transmembrane helix</keyword>
<dbReference type="OrthoDB" id="4867262at2"/>
<keyword evidence="5 8" id="KW-0812">Transmembrane</keyword>
<gene>
    <name evidence="10" type="ORF">B0I32_101256</name>
</gene>
<dbReference type="GO" id="GO:0005886">
    <property type="term" value="C:plasma membrane"/>
    <property type="evidence" value="ECO:0007669"/>
    <property type="project" value="UniProtKB-SubCell"/>
</dbReference>
<keyword evidence="4" id="KW-1003">Cell membrane</keyword>
<sequence>MIAIAWVNLVRLFRARANIFFVIVFPMVLIMVLGLSFGSGFVPKLGVAGGAGARAGELVAALERTGRMEVVRVGDDAEARELVERGRLAAALIVPEGYEGAMSGRSRVALPLLSRNEPSSLQLGAAVRSVVQQVAMPARAAAYAGDGSFDQRLARAQAVQVPGVTVSYATIGARAGSGSRTDDGFVAAASTQLLLFTFLTSLTGATALIETRRYGVSRRMYATPMPGGRILLGEAAGRVAVALAQGLIIMLGSALIFGVRWGDPLGAAALLLAFSLVGGGAGMLLGAAMRTEQQALSLGLLLGLGLGAIGGAMVPLDLLPATMRQVAHLTPHAWAMDGFAELLGRNGTIATILPQLGVLAGYAAALFALGTWRLRAALTR</sequence>
<feature type="transmembrane region" description="Helical" evidence="8">
    <location>
        <begin position="185"/>
        <end position="209"/>
    </location>
</feature>
<accession>A0A2T0NAZ7</accession>
<evidence type="ECO:0000256" key="5">
    <source>
        <dbReference type="ARBA" id="ARBA00022692"/>
    </source>
</evidence>
<keyword evidence="11" id="KW-1185">Reference proteome</keyword>
<dbReference type="Pfam" id="PF12698">
    <property type="entry name" value="ABC2_membrane_3"/>
    <property type="match status" value="1"/>
</dbReference>
<comment type="subcellular location">
    <subcellularLocation>
        <location evidence="1">Cell membrane</location>
        <topology evidence="1">Multi-pass membrane protein</topology>
    </subcellularLocation>
</comment>
<dbReference type="Proteomes" id="UP000238312">
    <property type="component" value="Unassembled WGS sequence"/>
</dbReference>
<dbReference type="InterPro" id="IPR051449">
    <property type="entry name" value="ABC-2_transporter_component"/>
</dbReference>
<dbReference type="GO" id="GO:0140359">
    <property type="term" value="F:ABC-type transporter activity"/>
    <property type="evidence" value="ECO:0007669"/>
    <property type="project" value="InterPro"/>
</dbReference>
<dbReference type="AlphaFoldDB" id="A0A2T0NAZ7"/>
<keyword evidence="3" id="KW-0813">Transport</keyword>
<organism evidence="10 11">
    <name type="scientific">Nonomuraea fuscirosea</name>
    <dbReference type="NCBI Taxonomy" id="1291556"/>
    <lineage>
        <taxon>Bacteria</taxon>
        <taxon>Bacillati</taxon>
        <taxon>Actinomycetota</taxon>
        <taxon>Actinomycetes</taxon>
        <taxon>Streptosporangiales</taxon>
        <taxon>Streptosporangiaceae</taxon>
        <taxon>Nonomuraea</taxon>
    </lineage>
</organism>
<dbReference type="RefSeq" id="WP_106234187.1">
    <property type="nucleotide sequence ID" value="NZ_PVNG01000001.1"/>
</dbReference>
<proteinExistence type="inferred from homology"/>
<comment type="similarity">
    <text evidence="2">Belongs to the ABC-2 integral membrane protein family.</text>
</comment>
<dbReference type="EMBL" id="PVNG01000001">
    <property type="protein sequence ID" value="PRX70169.1"/>
    <property type="molecule type" value="Genomic_DNA"/>
</dbReference>
<dbReference type="InterPro" id="IPR013525">
    <property type="entry name" value="ABC2_TM"/>
</dbReference>
<dbReference type="InterPro" id="IPR047817">
    <property type="entry name" value="ABC2_TM_bact-type"/>
</dbReference>
<evidence type="ECO:0000256" key="7">
    <source>
        <dbReference type="ARBA" id="ARBA00023136"/>
    </source>
</evidence>
<feature type="transmembrane region" description="Helical" evidence="8">
    <location>
        <begin position="19"/>
        <end position="37"/>
    </location>
</feature>
<evidence type="ECO:0000256" key="8">
    <source>
        <dbReference type="SAM" id="Phobius"/>
    </source>
</evidence>
<feature type="transmembrane region" description="Helical" evidence="8">
    <location>
        <begin position="352"/>
        <end position="372"/>
    </location>
</feature>
<evidence type="ECO:0000313" key="10">
    <source>
        <dbReference type="EMBL" id="PRX70169.1"/>
    </source>
</evidence>
<evidence type="ECO:0000256" key="6">
    <source>
        <dbReference type="ARBA" id="ARBA00022989"/>
    </source>
</evidence>
<dbReference type="PANTHER" id="PTHR30294">
    <property type="entry name" value="MEMBRANE COMPONENT OF ABC TRANSPORTER YHHJ-RELATED"/>
    <property type="match status" value="1"/>
</dbReference>
<reference evidence="10 11" key="1">
    <citation type="submission" date="2018-03" db="EMBL/GenBank/DDBJ databases">
        <title>Genomic Encyclopedia of Type Strains, Phase III (KMG-III): the genomes of soil and plant-associated and newly described type strains.</title>
        <authorList>
            <person name="Whitman W."/>
        </authorList>
    </citation>
    <scope>NUCLEOTIDE SEQUENCE [LARGE SCALE GENOMIC DNA]</scope>
    <source>
        <strain evidence="10 11">CGMCC 4.7104</strain>
    </source>
</reference>
<feature type="transmembrane region" description="Helical" evidence="8">
    <location>
        <begin position="265"/>
        <end position="288"/>
    </location>
</feature>
<name>A0A2T0NAZ7_9ACTN</name>
<feature type="transmembrane region" description="Helical" evidence="8">
    <location>
        <begin position="295"/>
        <end position="314"/>
    </location>
</feature>
<evidence type="ECO:0000313" key="11">
    <source>
        <dbReference type="Proteomes" id="UP000238312"/>
    </source>
</evidence>